<dbReference type="InterPro" id="IPR000189">
    <property type="entry name" value="Transglyc_AS"/>
</dbReference>
<organism evidence="3 4">
    <name type="scientific">Candidatus Borkfalkia faecavium</name>
    <dbReference type="NCBI Taxonomy" id="2838508"/>
    <lineage>
        <taxon>Bacteria</taxon>
        <taxon>Bacillati</taxon>
        <taxon>Bacillota</taxon>
        <taxon>Clostridia</taxon>
        <taxon>Christensenellales</taxon>
        <taxon>Christensenellaceae</taxon>
        <taxon>Candidatus Borkfalkia</taxon>
    </lineage>
</organism>
<proteinExistence type="inferred from homology"/>
<dbReference type="CDD" id="cd16896">
    <property type="entry name" value="LT_Slt70-like"/>
    <property type="match status" value="1"/>
</dbReference>
<dbReference type="PROSITE" id="PS51257">
    <property type="entry name" value="PROKAR_LIPOPROTEIN"/>
    <property type="match status" value="1"/>
</dbReference>
<dbReference type="GO" id="GO:0008933">
    <property type="term" value="F:peptidoglycan lytic transglycosylase activity"/>
    <property type="evidence" value="ECO:0007669"/>
    <property type="project" value="InterPro"/>
</dbReference>
<dbReference type="SUPFAM" id="SSF53955">
    <property type="entry name" value="Lysozyme-like"/>
    <property type="match status" value="1"/>
</dbReference>
<comment type="caution">
    <text evidence="3">The sequence shown here is derived from an EMBL/GenBank/DDBJ whole genome shotgun (WGS) entry which is preliminary data.</text>
</comment>
<dbReference type="Pfam" id="PF01464">
    <property type="entry name" value="SLT"/>
    <property type="match status" value="1"/>
</dbReference>
<accession>A0A9D2AU29</accession>
<evidence type="ECO:0000313" key="4">
    <source>
        <dbReference type="Proteomes" id="UP000886847"/>
    </source>
</evidence>
<feature type="domain" description="Transglycosylase SLT" evidence="2">
    <location>
        <begin position="45"/>
        <end position="146"/>
    </location>
</feature>
<dbReference type="InterPro" id="IPR008258">
    <property type="entry name" value="Transglycosylase_SLT_dom_1"/>
</dbReference>
<gene>
    <name evidence="3" type="ORF">H9851_01505</name>
</gene>
<dbReference type="PANTHER" id="PTHR37423">
    <property type="entry name" value="SOLUBLE LYTIC MUREIN TRANSGLYCOSYLASE-RELATED"/>
    <property type="match status" value="1"/>
</dbReference>
<evidence type="ECO:0000256" key="1">
    <source>
        <dbReference type="ARBA" id="ARBA00007734"/>
    </source>
</evidence>
<name>A0A9D2AU29_9FIRM</name>
<protein>
    <submittedName>
        <fullName evidence="3">Lytic transglycosylase domain-containing protein</fullName>
    </submittedName>
</protein>
<dbReference type="PROSITE" id="PS00922">
    <property type="entry name" value="TRANSGLYCOSYLASE"/>
    <property type="match status" value="1"/>
</dbReference>
<dbReference type="Proteomes" id="UP000886847">
    <property type="component" value="Unassembled WGS sequence"/>
</dbReference>
<comment type="similarity">
    <text evidence="1">Belongs to the transglycosylase Slt family.</text>
</comment>
<evidence type="ECO:0000313" key="3">
    <source>
        <dbReference type="EMBL" id="HIX49945.1"/>
    </source>
</evidence>
<sequence>MKFFAEHVLRAAGIFFALLFAAALACAFLYGCLVPRRYAEEVRLYARQAGLEEELVFAVIRAESNFRADAVSPAGAVGLMQIMPQTALFVEELSGRRLDVRDPAENIDLGTAYLRYLFGRFSSLTQVLAAYNAGEGTVRAWLSRADLTDEQGDLARIPYPETARYVRRVKIFYNCYKFCYR</sequence>
<reference evidence="3" key="2">
    <citation type="submission" date="2021-04" db="EMBL/GenBank/DDBJ databases">
        <authorList>
            <person name="Gilroy R."/>
        </authorList>
    </citation>
    <scope>NUCLEOTIDE SEQUENCE</scope>
    <source>
        <strain evidence="3">2189</strain>
    </source>
</reference>
<dbReference type="PANTHER" id="PTHR37423:SF2">
    <property type="entry name" value="MEMBRANE-BOUND LYTIC MUREIN TRANSGLYCOSYLASE C"/>
    <property type="match status" value="1"/>
</dbReference>
<dbReference type="EMBL" id="DXEW01000005">
    <property type="protein sequence ID" value="HIX49945.1"/>
    <property type="molecule type" value="Genomic_DNA"/>
</dbReference>
<dbReference type="InterPro" id="IPR023346">
    <property type="entry name" value="Lysozyme-like_dom_sf"/>
</dbReference>
<reference evidence="3" key="1">
    <citation type="journal article" date="2021" name="PeerJ">
        <title>Extensive microbial diversity within the chicken gut microbiome revealed by metagenomics and culture.</title>
        <authorList>
            <person name="Gilroy R."/>
            <person name="Ravi A."/>
            <person name="Getino M."/>
            <person name="Pursley I."/>
            <person name="Horton D.L."/>
            <person name="Alikhan N.F."/>
            <person name="Baker D."/>
            <person name="Gharbi K."/>
            <person name="Hall N."/>
            <person name="Watson M."/>
            <person name="Adriaenssens E.M."/>
            <person name="Foster-Nyarko E."/>
            <person name="Jarju S."/>
            <person name="Secka A."/>
            <person name="Antonio M."/>
            <person name="Oren A."/>
            <person name="Chaudhuri R.R."/>
            <person name="La Ragione R."/>
            <person name="Hildebrand F."/>
            <person name="Pallen M.J."/>
        </authorList>
    </citation>
    <scope>NUCLEOTIDE SEQUENCE</scope>
    <source>
        <strain evidence="3">2189</strain>
    </source>
</reference>
<evidence type="ECO:0000259" key="2">
    <source>
        <dbReference type="Pfam" id="PF01464"/>
    </source>
</evidence>
<dbReference type="Gene3D" id="1.10.530.10">
    <property type="match status" value="1"/>
</dbReference>
<dbReference type="GO" id="GO:0000270">
    <property type="term" value="P:peptidoglycan metabolic process"/>
    <property type="evidence" value="ECO:0007669"/>
    <property type="project" value="InterPro"/>
</dbReference>
<dbReference type="AlphaFoldDB" id="A0A9D2AU29"/>
<dbReference type="GO" id="GO:0016020">
    <property type="term" value="C:membrane"/>
    <property type="evidence" value="ECO:0007669"/>
    <property type="project" value="InterPro"/>
</dbReference>